<protein>
    <submittedName>
        <fullName evidence="2">Uncharacterized protein</fullName>
    </submittedName>
</protein>
<dbReference type="AlphaFoldDB" id="A0A9P0NCH8"/>
<organism evidence="2 3">
    <name type="scientific">Aphis gossypii</name>
    <name type="common">Cotton aphid</name>
    <dbReference type="NCBI Taxonomy" id="80765"/>
    <lineage>
        <taxon>Eukaryota</taxon>
        <taxon>Metazoa</taxon>
        <taxon>Ecdysozoa</taxon>
        <taxon>Arthropoda</taxon>
        <taxon>Hexapoda</taxon>
        <taxon>Insecta</taxon>
        <taxon>Pterygota</taxon>
        <taxon>Neoptera</taxon>
        <taxon>Paraneoptera</taxon>
        <taxon>Hemiptera</taxon>
        <taxon>Sternorrhyncha</taxon>
        <taxon>Aphidomorpha</taxon>
        <taxon>Aphidoidea</taxon>
        <taxon>Aphididae</taxon>
        <taxon>Aphidini</taxon>
        <taxon>Aphis</taxon>
        <taxon>Aphis</taxon>
    </lineage>
</organism>
<dbReference type="EMBL" id="OU899034">
    <property type="protein sequence ID" value="CAH1711964.1"/>
    <property type="molecule type" value="Genomic_DNA"/>
</dbReference>
<keyword evidence="1" id="KW-0812">Transmembrane</keyword>
<keyword evidence="1" id="KW-0472">Membrane</keyword>
<keyword evidence="3" id="KW-1185">Reference proteome</keyword>
<gene>
    <name evidence="2" type="ORF">APHIGO_LOCUS1808</name>
</gene>
<reference evidence="2" key="2">
    <citation type="submission" date="2022-10" db="EMBL/GenBank/DDBJ databases">
        <authorList>
            <consortium name="ENA_rothamsted_submissions"/>
            <consortium name="culmorum"/>
            <person name="King R."/>
        </authorList>
    </citation>
    <scope>NUCLEOTIDE SEQUENCE</scope>
</reference>
<name>A0A9P0NCH8_APHGO</name>
<dbReference type="Proteomes" id="UP001154329">
    <property type="component" value="Chromosome 1"/>
</dbReference>
<sequence>MILKVLEVFEKKIIIFSRSVCLSAVRPSVARQSLESSSLPPPSVRFQSAVVGCGNTASATRLYCAFPRARACRAVRRVVLLPGACVRVRAVCCGARPVWRHSRTPQSADKEHLTMICAGLRSFLLTHCLRRPSRTPLPSLQPPVRHNIEHDMKKLQIINSVIYTIMTYGILDYLAILYVYYNIFTNVLYDI</sequence>
<evidence type="ECO:0000313" key="2">
    <source>
        <dbReference type="EMBL" id="CAH1711964.1"/>
    </source>
</evidence>
<evidence type="ECO:0000256" key="1">
    <source>
        <dbReference type="SAM" id="Phobius"/>
    </source>
</evidence>
<keyword evidence="1" id="KW-1133">Transmembrane helix</keyword>
<proteinExistence type="predicted"/>
<reference evidence="2" key="1">
    <citation type="submission" date="2022-02" db="EMBL/GenBank/DDBJ databases">
        <authorList>
            <person name="King R."/>
        </authorList>
    </citation>
    <scope>NUCLEOTIDE SEQUENCE</scope>
</reference>
<evidence type="ECO:0000313" key="3">
    <source>
        <dbReference type="Proteomes" id="UP001154329"/>
    </source>
</evidence>
<feature type="transmembrane region" description="Helical" evidence="1">
    <location>
        <begin position="161"/>
        <end position="181"/>
    </location>
</feature>
<accession>A0A9P0NCH8</accession>